<dbReference type="OrthoDB" id="9811823at2"/>
<keyword evidence="10" id="KW-1185">Reference proteome</keyword>
<reference evidence="9" key="1">
    <citation type="submission" date="2015-07" db="EMBL/GenBank/DDBJ databases">
        <title>Draft Genome Sequences of Anaerolinea thermolimosa IMO-1, Bellilinea caldifistulae GOMI-1, Leptolinea tardivitalis YMTK-2, Levilinea saccharolytica KIBI-1,Longilinea arvoryzae KOME-1, Previously Described as Members of the Anaerolineaceae (Chloroflexi).</title>
        <authorList>
            <person name="Sekiguchi Y."/>
            <person name="Ohashi A."/>
            <person name="Matsuura N."/>
            <person name="Tourlousse M.D."/>
        </authorList>
    </citation>
    <scope>NUCLEOTIDE SEQUENCE [LARGE SCALE GENOMIC DNA]</scope>
    <source>
        <strain evidence="9">KOME-1</strain>
    </source>
</reference>
<evidence type="ECO:0000256" key="1">
    <source>
        <dbReference type="ARBA" id="ARBA00009375"/>
    </source>
</evidence>
<feature type="domain" description="Pseudouridine synthase I TruA alpha/beta" evidence="8">
    <location>
        <begin position="143"/>
        <end position="244"/>
    </location>
</feature>
<dbReference type="PIRSF" id="PIRSF001430">
    <property type="entry name" value="tRNA_psdUrid_synth"/>
    <property type="match status" value="1"/>
</dbReference>
<dbReference type="HAMAP" id="MF_00171">
    <property type="entry name" value="TruA"/>
    <property type="match status" value="1"/>
</dbReference>
<dbReference type="GO" id="GO:0031119">
    <property type="term" value="P:tRNA pseudouridine synthesis"/>
    <property type="evidence" value="ECO:0007669"/>
    <property type="project" value="UniProtKB-UniRule"/>
</dbReference>
<dbReference type="NCBIfam" id="TIGR00071">
    <property type="entry name" value="hisT_truA"/>
    <property type="match status" value="1"/>
</dbReference>
<comment type="similarity">
    <text evidence="1 4 7">Belongs to the tRNA pseudouridine synthase TruA family.</text>
</comment>
<name>A0A0S7BBS9_9CHLR</name>
<comment type="subunit">
    <text evidence="4">Homodimer.</text>
</comment>
<dbReference type="PANTHER" id="PTHR11142:SF0">
    <property type="entry name" value="TRNA PSEUDOURIDINE SYNTHASE-LIKE 1"/>
    <property type="match status" value="1"/>
</dbReference>
<dbReference type="InterPro" id="IPR001406">
    <property type="entry name" value="PsdUridine_synth_TruA"/>
</dbReference>
<dbReference type="InterPro" id="IPR020094">
    <property type="entry name" value="TruA/RsuA/RluB/E/F_N"/>
</dbReference>
<evidence type="ECO:0000313" key="9">
    <source>
        <dbReference type="EMBL" id="GAP15295.1"/>
    </source>
</evidence>
<comment type="catalytic activity">
    <reaction evidence="4 7">
        <text>uridine(38/39/40) in tRNA = pseudouridine(38/39/40) in tRNA</text>
        <dbReference type="Rhea" id="RHEA:22376"/>
        <dbReference type="Rhea" id="RHEA-COMP:10085"/>
        <dbReference type="Rhea" id="RHEA-COMP:10087"/>
        <dbReference type="ChEBI" id="CHEBI:65314"/>
        <dbReference type="ChEBI" id="CHEBI:65315"/>
        <dbReference type="EC" id="5.4.99.12"/>
    </reaction>
</comment>
<evidence type="ECO:0000256" key="3">
    <source>
        <dbReference type="ARBA" id="ARBA00023235"/>
    </source>
</evidence>
<gene>
    <name evidence="4" type="primary">truA</name>
    <name evidence="9" type="ORF">LARV_03079</name>
</gene>
<dbReference type="Gene3D" id="3.30.70.660">
    <property type="entry name" value="Pseudouridine synthase I, catalytic domain, C-terminal subdomain"/>
    <property type="match status" value="1"/>
</dbReference>
<dbReference type="InterPro" id="IPR020097">
    <property type="entry name" value="PsdUridine_synth_TruA_a/b_dom"/>
</dbReference>
<dbReference type="AlphaFoldDB" id="A0A0S7BBS9"/>
<dbReference type="GO" id="GO:0160147">
    <property type="term" value="F:tRNA pseudouridine(38-40) synthase activity"/>
    <property type="evidence" value="ECO:0007669"/>
    <property type="project" value="UniProtKB-EC"/>
</dbReference>
<dbReference type="InterPro" id="IPR020103">
    <property type="entry name" value="PsdUridine_synth_cat_dom_sf"/>
</dbReference>
<dbReference type="RefSeq" id="WP_075074480.1">
    <property type="nucleotide sequence ID" value="NZ_DF967972.1"/>
</dbReference>
<protein>
    <recommendedName>
        <fullName evidence="4">tRNA pseudouridine synthase A</fullName>
        <ecNumber evidence="4">5.4.99.12</ecNumber>
    </recommendedName>
    <alternativeName>
        <fullName evidence="4">tRNA pseudouridine(38-40) synthase</fullName>
    </alternativeName>
    <alternativeName>
        <fullName evidence="4">tRNA pseudouridylate synthase I</fullName>
    </alternativeName>
    <alternativeName>
        <fullName evidence="4">tRNA-uridine isomerase I</fullName>
    </alternativeName>
</protein>
<dbReference type="CDD" id="cd02570">
    <property type="entry name" value="PseudoU_synth_EcTruA"/>
    <property type="match status" value="1"/>
</dbReference>
<keyword evidence="2 4" id="KW-0819">tRNA processing</keyword>
<evidence type="ECO:0000259" key="8">
    <source>
        <dbReference type="Pfam" id="PF01416"/>
    </source>
</evidence>
<dbReference type="SUPFAM" id="SSF55120">
    <property type="entry name" value="Pseudouridine synthase"/>
    <property type="match status" value="1"/>
</dbReference>
<dbReference type="Gene3D" id="3.30.70.580">
    <property type="entry name" value="Pseudouridine synthase I, catalytic domain, N-terminal subdomain"/>
    <property type="match status" value="1"/>
</dbReference>
<feature type="domain" description="Pseudouridine synthase I TruA alpha/beta" evidence="8">
    <location>
        <begin position="8"/>
        <end position="103"/>
    </location>
</feature>
<evidence type="ECO:0000256" key="5">
    <source>
        <dbReference type="PIRSR" id="PIRSR001430-1"/>
    </source>
</evidence>
<dbReference type="PANTHER" id="PTHR11142">
    <property type="entry name" value="PSEUDOURIDYLATE SYNTHASE"/>
    <property type="match status" value="1"/>
</dbReference>
<keyword evidence="3 4" id="KW-0413">Isomerase</keyword>
<feature type="binding site" evidence="4 6">
    <location>
        <position position="110"/>
    </location>
    <ligand>
        <name>substrate</name>
    </ligand>
</feature>
<feature type="active site" description="Nucleophile" evidence="4 5">
    <location>
        <position position="52"/>
    </location>
</feature>
<proteinExistence type="inferred from homology"/>
<evidence type="ECO:0000313" key="10">
    <source>
        <dbReference type="Proteomes" id="UP000055060"/>
    </source>
</evidence>
<accession>A0A0S7BBS9</accession>
<organism evidence="9">
    <name type="scientific">Longilinea arvoryzae</name>
    <dbReference type="NCBI Taxonomy" id="360412"/>
    <lineage>
        <taxon>Bacteria</taxon>
        <taxon>Bacillati</taxon>
        <taxon>Chloroflexota</taxon>
        <taxon>Anaerolineae</taxon>
        <taxon>Anaerolineales</taxon>
        <taxon>Anaerolineaceae</taxon>
        <taxon>Longilinea</taxon>
    </lineage>
</organism>
<dbReference type="STRING" id="360412.LARV_03079"/>
<dbReference type="EC" id="5.4.99.12" evidence="4"/>
<dbReference type="Pfam" id="PF01416">
    <property type="entry name" value="PseudoU_synth_1"/>
    <property type="match status" value="2"/>
</dbReference>
<dbReference type="InterPro" id="IPR020095">
    <property type="entry name" value="PsdUridine_synth_TruA_C"/>
</dbReference>
<evidence type="ECO:0000256" key="7">
    <source>
        <dbReference type="RuleBase" id="RU003792"/>
    </source>
</evidence>
<dbReference type="FunFam" id="3.30.70.580:FF:000001">
    <property type="entry name" value="tRNA pseudouridine synthase A"/>
    <property type="match status" value="1"/>
</dbReference>
<evidence type="ECO:0000256" key="4">
    <source>
        <dbReference type="HAMAP-Rule" id="MF_00171"/>
    </source>
</evidence>
<comment type="caution">
    <text evidence="4">Lacks conserved residue(s) required for the propagation of feature annotation.</text>
</comment>
<sequence>MARYQIILAYDGTDFLGYQRQGEARTVQGEVEAALQRLGWQGRSILSSGRTDTGVHASGQVIAVDFDWHHPPETLGRALNAELPGDVAVKAVKVADEEFHPRFGALWRCYHYRLYCNPERNPLRDRFEWRVWPPVDGERLHAAAALFIGSHDFAAFGMPTRPKGSTIRVVHRAFWQPEGDGWQFTIIANAFLYHMVRRLVYVQVAVAQGRWSLEQLADGIDHQTVQIAGIAAPNGLELAEVRYPENGQELEKKV</sequence>
<comment type="function">
    <text evidence="4">Formation of pseudouridine at positions 38, 39 and 40 in the anticodon stem and loop of transfer RNAs.</text>
</comment>
<dbReference type="Proteomes" id="UP000055060">
    <property type="component" value="Unassembled WGS sequence"/>
</dbReference>
<evidence type="ECO:0000256" key="2">
    <source>
        <dbReference type="ARBA" id="ARBA00022694"/>
    </source>
</evidence>
<dbReference type="GO" id="GO:0003723">
    <property type="term" value="F:RNA binding"/>
    <property type="evidence" value="ECO:0007669"/>
    <property type="project" value="InterPro"/>
</dbReference>
<dbReference type="EMBL" id="DF967972">
    <property type="protein sequence ID" value="GAP15295.1"/>
    <property type="molecule type" value="Genomic_DNA"/>
</dbReference>
<evidence type="ECO:0000256" key="6">
    <source>
        <dbReference type="PIRSR" id="PIRSR001430-2"/>
    </source>
</evidence>